<dbReference type="SUPFAM" id="SSF158235">
    <property type="entry name" value="SOCS box-like"/>
    <property type="match status" value="1"/>
</dbReference>
<evidence type="ECO:0000313" key="2">
    <source>
        <dbReference type="Proteomes" id="UP000008237"/>
    </source>
</evidence>
<accession>E2BEQ8</accession>
<name>E2BEQ8_HARSA</name>
<keyword evidence="2" id="KW-1185">Reference proteome</keyword>
<organism evidence="2">
    <name type="scientific">Harpegnathos saltator</name>
    <name type="common">Jerdon's jumping ant</name>
    <dbReference type="NCBI Taxonomy" id="610380"/>
    <lineage>
        <taxon>Eukaryota</taxon>
        <taxon>Metazoa</taxon>
        <taxon>Ecdysozoa</taxon>
        <taxon>Arthropoda</taxon>
        <taxon>Hexapoda</taxon>
        <taxon>Insecta</taxon>
        <taxon>Pterygota</taxon>
        <taxon>Neoptera</taxon>
        <taxon>Endopterygota</taxon>
        <taxon>Hymenoptera</taxon>
        <taxon>Apocrita</taxon>
        <taxon>Aculeata</taxon>
        <taxon>Formicoidea</taxon>
        <taxon>Formicidae</taxon>
        <taxon>Ponerinae</taxon>
        <taxon>Ponerini</taxon>
        <taxon>Harpegnathos</taxon>
    </lineage>
</organism>
<dbReference type="GO" id="GO:0035556">
    <property type="term" value="P:intracellular signal transduction"/>
    <property type="evidence" value="ECO:0007669"/>
    <property type="project" value="InterPro"/>
</dbReference>
<protein>
    <submittedName>
        <fullName evidence="1">Uncharacterized protein</fullName>
    </submittedName>
</protein>
<sequence>MNKMYDAVPKWRSTSSRTQLFAEDTVAFKPEVNQTCDFDLVSKEPLRQFEVIVIEIEKIRIPSTLGFVKIEIDLFMWAFSHDNLLTAPQPSCGEYSISFSSNVPSLQGLCREAILQHIKRKNKGLTEASAKNLHLPKILTEELINHEQHVEFTYVTSSSHLIC</sequence>
<dbReference type="Proteomes" id="UP000008237">
    <property type="component" value="Unassembled WGS sequence"/>
</dbReference>
<gene>
    <name evidence="1" type="ORF">EAI_16677</name>
</gene>
<dbReference type="InterPro" id="IPR036036">
    <property type="entry name" value="SOCS_box-like_dom_sf"/>
</dbReference>
<dbReference type="EMBL" id="GL447845">
    <property type="protein sequence ID" value="EFN85833.1"/>
    <property type="molecule type" value="Genomic_DNA"/>
</dbReference>
<dbReference type="AlphaFoldDB" id="E2BEQ8"/>
<evidence type="ECO:0000313" key="1">
    <source>
        <dbReference type="EMBL" id="EFN85833.1"/>
    </source>
</evidence>
<reference evidence="1 2" key="1">
    <citation type="journal article" date="2010" name="Science">
        <title>Genomic comparison of the ants Camponotus floridanus and Harpegnathos saltator.</title>
        <authorList>
            <person name="Bonasio R."/>
            <person name="Zhang G."/>
            <person name="Ye C."/>
            <person name="Mutti N.S."/>
            <person name="Fang X."/>
            <person name="Qin N."/>
            <person name="Donahue G."/>
            <person name="Yang P."/>
            <person name="Li Q."/>
            <person name="Li C."/>
            <person name="Zhang P."/>
            <person name="Huang Z."/>
            <person name="Berger S.L."/>
            <person name="Reinberg D."/>
            <person name="Wang J."/>
            <person name="Liebig J."/>
        </authorList>
    </citation>
    <scope>NUCLEOTIDE SEQUENCE [LARGE SCALE GENOMIC DNA]</scope>
    <source>
        <strain evidence="1 2">R22 G/1</strain>
    </source>
</reference>
<dbReference type="InParanoid" id="E2BEQ8"/>
<proteinExistence type="predicted"/>